<evidence type="ECO:0000313" key="2">
    <source>
        <dbReference type="Proteomes" id="UP000001654"/>
    </source>
</evidence>
<protein>
    <submittedName>
        <fullName evidence="1">Uncharacterized protein</fullName>
    </submittedName>
</protein>
<dbReference type="HOGENOM" id="CLU_3359349_0_0_10"/>
<dbReference type="KEGG" id="zpr:ZPR_2051"/>
<gene>
    <name evidence="1" type="ordered locus">ZPR_2051</name>
</gene>
<name>D5BAL3_ZUNPS</name>
<sequence>MAAATGVLSMSQSLSGSIEILKIWLGLYQIVLPLAS</sequence>
<accession>D5BAL3</accession>
<dbReference type="Proteomes" id="UP000001654">
    <property type="component" value="Chromosome"/>
</dbReference>
<evidence type="ECO:0000313" key="1">
    <source>
        <dbReference type="EMBL" id="ADF52376.1"/>
    </source>
</evidence>
<dbReference type="EMBL" id="CP001650">
    <property type="protein sequence ID" value="ADF52376.1"/>
    <property type="molecule type" value="Genomic_DNA"/>
</dbReference>
<keyword evidence="2" id="KW-1185">Reference proteome</keyword>
<reference evidence="1 2" key="1">
    <citation type="journal article" date="2010" name="BMC Genomics">
        <title>The complete genome of Zunongwangia profunda SM-A87 reveals its adaptation to the deep-sea environment and ecological role in sedimentary organic nitrogen degradation.</title>
        <authorList>
            <person name="Qin Q.L."/>
            <person name="Zhang X.Y."/>
            <person name="Wang X.M."/>
            <person name="Liu G.M."/>
            <person name="Chen X.L."/>
            <person name="Xie B.B."/>
            <person name="Dang H.Y."/>
            <person name="Zhou B.C."/>
            <person name="Yu J."/>
            <person name="Zhang Y.Z."/>
        </authorList>
    </citation>
    <scope>NUCLEOTIDE SEQUENCE [LARGE SCALE GENOMIC DNA]</scope>
    <source>
        <strain evidence="2">DSM 18752 / CCTCC AB 206139 / SM-A87</strain>
    </source>
</reference>
<organism evidence="1 2">
    <name type="scientific">Zunongwangia profunda (strain DSM 18752 / CCTCC AB 206139 / SM-A87)</name>
    <name type="common">Wangia profunda</name>
    <dbReference type="NCBI Taxonomy" id="655815"/>
    <lineage>
        <taxon>Bacteria</taxon>
        <taxon>Pseudomonadati</taxon>
        <taxon>Bacteroidota</taxon>
        <taxon>Flavobacteriia</taxon>
        <taxon>Flavobacteriales</taxon>
        <taxon>Flavobacteriaceae</taxon>
        <taxon>Zunongwangia</taxon>
    </lineage>
</organism>
<dbReference type="AlphaFoldDB" id="D5BAL3"/>
<proteinExistence type="predicted"/>